<protein>
    <submittedName>
        <fullName evidence="1">Uncharacterized protein</fullName>
    </submittedName>
</protein>
<gene>
    <name evidence="1" type="ORF">EVAR_41927_1</name>
</gene>
<dbReference type="EMBL" id="BGZK01000867">
    <property type="protein sequence ID" value="GBP63339.1"/>
    <property type="molecule type" value="Genomic_DNA"/>
</dbReference>
<keyword evidence="2" id="KW-1185">Reference proteome</keyword>
<sequence length="99" mass="10779">MRLQARPGPHGLQTRAGKRLLFNSHSYPVPPIPACQPSLLIVKGDGARTDAVSSQNLLHQVPSVTVRCSPSEPYSTVQEAVLLINQQIQEHVTHCPPIV</sequence>
<name>A0A4C1XM31_EUMVA</name>
<reference evidence="1 2" key="1">
    <citation type="journal article" date="2019" name="Commun. Biol.">
        <title>The bagworm genome reveals a unique fibroin gene that provides high tensile strength.</title>
        <authorList>
            <person name="Kono N."/>
            <person name="Nakamura H."/>
            <person name="Ohtoshi R."/>
            <person name="Tomita M."/>
            <person name="Numata K."/>
            <person name="Arakawa K."/>
        </authorList>
    </citation>
    <scope>NUCLEOTIDE SEQUENCE [LARGE SCALE GENOMIC DNA]</scope>
</reference>
<dbReference type="AlphaFoldDB" id="A0A4C1XM31"/>
<comment type="caution">
    <text evidence="1">The sequence shown here is derived from an EMBL/GenBank/DDBJ whole genome shotgun (WGS) entry which is preliminary data.</text>
</comment>
<dbReference type="Proteomes" id="UP000299102">
    <property type="component" value="Unassembled WGS sequence"/>
</dbReference>
<organism evidence="1 2">
    <name type="scientific">Eumeta variegata</name>
    <name type="common">Bagworm moth</name>
    <name type="synonym">Eumeta japonica</name>
    <dbReference type="NCBI Taxonomy" id="151549"/>
    <lineage>
        <taxon>Eukaryota</taxon>
        <taxon>Metazoa</taxon>
        <taxon>Ecdysozoa</taxon>
        <taxon>Arthropoda</taxon>
        <taxon>Hexapoda</taxon>
        <taxon>Insecta</taxon>
        <taxon>Pterygota</taxon>
        <taxon>Neoptera</taxon>
        <taxon>Endopterygota</taxon>
        <taxon>Lepidoptera</taxon>
        <taxon>Glossata</taxon>
        <taxon>Ditrysia</taxon>
        <taxon>Tineoidea</taxon>
        <taxon>Psychidae</taxon>
        <taxon>Oiketicinae</taxon>
        <taxon>Eumeta</taxon>
    </lineage>
</organism>
<proteinExistence type="predicted"/>
<evidence type="ECO:0000313" key="2">
    <source>
        <dbReference type="Proteomes" id="UP000299102"/>
    </source>
</evidence>
<accession>A0A4C1XM31</accession>
<evidence type="ECO:0000313" key="1">
    <source>
        <dbReference type="EMBL" id="GBP63339.1"/>
    </source>
</evidence>